<protein>
    <submittedName>
        <fullName evidence="2">Uncharacterized protein</fullName>
    </submittedName>
</protein>
<dbReference type="Proteomes" id="UP000322783">
    <property type="component" value="Unassembled WGS sequence"/>
</dbReference>
<dbReference type="EMBL" id="VTOZ01000018">
    <property type="protein sequence ID" value="TYZ28103.1"/>
    <property type="molecule type" value="Genomic_DNA"/>
</dbReference>
<evidence type="ECO:0000313" key="3">
    <source>
        <dbReference type="Proteomes" id="UP000322783"/>
    </source>
</evidence>
<name>A0A5D6WJG2_9FIRM</name>
<feature type="signal peptide" evidence="1">
    <location>
        <begin position="1"/>
        <end position="22"/>
    </location>
</feature>
<sequence length="179" mass="20314">MKLLQIIISTFVFLAQVTIASASPVPLCKDGSRMFNHEVSSLISRNAPQYRLHELEHYGKSKDNKYDCYYTYLGAIEHAAVIIYFDDEKIYAKKIKVKWLRNDQSAAIAASHAMTAIQVALDIQRPELIILGNRMKESNGSGAVWCPNLRKTFIAWIAPSPEDARYNTFTIVADDREIM</sequence>
<dbReference type="AlphaFoldDB" id="A0A5D6WJG2"/>
<comment type="caution">
    <text evidence="2">The sequence shown here is derived from an EMBL/GenBank/DDBJ whole genome shotgun (WGS) entry which is preliminary data.</text>
</comment>
<gene>
    <name evidence="2" type="ORF">FZ041_09175</name>
</gene>
<evidence type="ECO:0000256" key="1">
    <source>
        <dbReference type="SAM" id="SignalP"/>
    </source>
</evidence>
<evidence type="ECO:0000313" key="2">
    <source>
        <dbReference type="EMBL" id="TYZ28103.1"/>
    </source>
</evidence>
<organism evidence="2 3">
    <name type="scientific">Selenomonas caprae</name>
    <dbReference type="NCBI Taxonomy" id="2606905"/>
    <lineage>
        <taxon>Bacteria</taxon>
        <taxon>Bacillati</taxon>
        <taxon>Bacillota</taxon>
        <taxon>Negativicutes</taxon>
        <taxon>Selenomonadales</taxon>
        <taxon>Selenomonadaceae</taxon>
        <taxon>Selenomonas</taxon>
    </lineage>
</organism>
<accession>A0A5D6WJG2</accession>
<reference evidence="2 3" key="1">
    <citation type="submission" date="2019-08" db="EMBL/GenBank/DDBJ databases">
        <title>Selenomonas sp. mPRGC5 and Selenomonas sp. mPRGC8 isolated from ruminal fluid of dairy goat (Capra hircus).</title>
        <authorList>
            <person name="Poothong S."/>
            <person name="Nuengjamnong C."/>
            <person name="Tanasupawat S."/>
        </authorList>
    </citation>
    <scope>NUCLEOTIDE SEQUENCE [LARGE SCALE GENOMIC DNA]</scope>
    <source>
        <strain evidence="3">mPRGC8</strain>
    </source>
</reference>
<proteinExistence type="predicted"/>
<keyword evidence="1" id="KW-0732">Signal</keyword>
<feature type="chain" id="PRO_5023106321" evidence="1">
    <location>
        <begin position="23"/>
        <end position="179"/>
    </location>
</feature>
<keyword evidence="3" id="KW-1185">Reference proteome</keyword>
<dbReference type="RefSeq" id="WP_149189342.1">
    <property type="nucleotide sequence ID" value="NZ_VTOZ01000018.1"/>
</dbReference>